<evidence type="ECO:0000313" key="2">
    <source>
        <dbReference type="Proteomes" id="UP000314294"/>
    </source>
</evidence>
<name>A0A4Z2FHW6_9TELE</name>
<accession>A0A4Z2FHW6</accession>
<evidence type="ECO:0000313" key="1">
    <source>
        <dbReference type="EMBL" id="TNN40818.1"/>
    </source>
</evidence>
<dbReference type="Proteomes" id="UP000314294">
    <property type="component" value="Unassembled WGS sequence"/>
</dbReference>
<gene>
    <name evidence="1" type="ORF">EYF80_049009</name>
</gene>
<dbReference type="AlphaFoldDB" id="A0A4Z2FHW6"/>
<comment type="caution">
    <text evidence="1">The sequence shown here is derived from an EMBL/GenBank/DDBJ whole genome shotgun (WGS) entry which is preliminary data.</text>
</comment>
<keyword evidence="2" id="KW-1185">Reference proteome</keyword>
<sequence>MGESLIIFLGSETFFLEFTSSVTSEDVDRGPDYTTYPGIRKSFGSVWKHGGLDCEAALLTV</sequence>
<reference evidence="1 2" key="1">
    <citation type="submission" date="2019-03" db="EMBL/GenBank/DDBJ databases">
        <title>First draft genome of Liparis tanakae, snailfish: a comprehensive survey of snailfish specific genes.</title>
        <authorList>
            <person name="Kim W."/>
            <person name="Song I."/>
            <person name="Jeong J.-H."/>
            <person name="Kim D."/>
            <person name="Kim S."/>
            <person name="Ryu S."/>
            <person name="Song J.Y."/>
            <person name="Lee S.K."/>
        </authorList>
    </citation>
    <scope>NUCLEOTIDE SEQUENCE [LARGE SCALE GENOMIC DNA]</scope>
    <source>
        <tissue evidence="1">Muscle</tissue>
    </source>
</reference>
<organism evidence="1 2">
    <name type="scientific">Liparis tanakae</name>
    <name type="common">Tanaka's snailfish</name>
    <dbReference type="NCBI Taxonomy" id="230148"/>
    <lineage>
        <taxon>Eukaryota</taxon>
        <taxon>Metazoa</taxon>
        <taxon>Chordata</taxon>
        <taxon>Craniata</taxon>
        <taxon>Vertebrata</taxon>
        <taxon>Euteleostomi</taxon>
        <taxon>Actinopterygii</taxon>
        <taxon>Neopterygii</taxon>
        <taxon>Teleostei</taxon>
        <taxon>Neoteleostei</taxon>
        <taxon>Acanthomorphata</taxon>
        <taxon>Eupercaria</taxon>
        <taxon>Perciformes</taxon>
        <taxon>Cottioidei</taxon>
        <taxon>Cottales</taxon>
        <taxon>Liparidae</taxon>
        <taxon>Liparis</taxon>
    </lineage>
</organism>
<dbReference type="EMBL" id="SRLO01001157">
    <property type="protein sequence ID" value="TNN40818.1"/>
    <property type="molecule type" value="Genomic_DNA"/>
</dbReference>
<proteinExistence type="predicted"/>
<protein>
    <submittedName>
        <fullName evidence="1">Uncharacterized protein</fullName>
    </submittedName>
</protein>